<comment type="function">
    <text evidence="8">Topoisomerase IV is essential for chromosome segregation. It relaxes supercoiled DNA. Performs the decatenation events required during the replication of a circular DNA molecule.</text>
</comment>
<evidence type="ECO:0000313" key="12">
    <source>
        <dbReference type="EMBL" id="RCW63775.1"/>
    </source>
</evidence>
<feature type="site" description="Interaction with DNA" evidence="8">
    <location>
        <position position="88"/>
    </location>
</feature>
<evidence type="ECO:0000256" key="8">
    <source>
        <dbReference type="HAMAP-Rule" id="MF_00937"/>
    </source>
</evidence>
<keyword evidence="6 8" id="KW-0413">Isomerase</keyword>
<dbReference type="RefSeq" id="WP_114354142.1">
    <property type="nucleotide sequence ID" value="NZ_QPJJ01000016.1"/>
</dbReference>
<dbReference type="Gene3D" id="3.30.1360.40">
    <property type="match status" value="1"/>
</dbReference>
<feature type="site" description="Interaction with DNA" evidence="8">
    <location>
        <position position="77"/>
    </location>
</feature>
<dbReference type="FunFam" id="3.30.1360.40:FF:000002">
    <property type="entry name" value="DNA gyrase subunit A"/>
    <property type="match status" value="1"/>
</dbReference>
<comment type="catalytic activity">
    <reaction evidence="1 8 9">
        <text>ATP-dependent breakage, passage and rejoining of double-stranded DNA.</text>
        <dbReference type="EC" id="5.6.2.2"/>
    </reaction>
</comment>
<evidence type="ECO:0000313" key="13">
    <source>
        <dbReference type="Proteomes" id="UP000252585"/>
    </source>
</evidence>
<dbReference type="Gene3D" id="2.120.10.90">
    <property type="entry name" value="DNA gyrase/topoisomerase IV, subunit A, C-terminal"/>
    <property type="match status" value="1"/>
</dbReference>
<comment type="similarity">
    <text evidence="8">Belongs to the type II topoisomerase GyrA/ParC subunit family. ParC type 2 subfamily.</text>
</comment>
<organism evidence="12 13">
    <name type="scientific">Saliterribacillus persicus</name>
    <dbReference type="NCBI Taxonomy" id="930114"/>
    <lineage>
        <taxon>Bacteria</taxon>
        <taxon>Bacillati</taxon>
        <taxon>Bacillota</taxon>
        <taxon>Bacilli</taxon>
        <taxon>Bacillales</taxon>
        <taxon>Bacillaceae</taxon>
        <taxon>Saliterribacillus</taxon>
    </lineage>
</organism>
<dbReference type="EMBL" id="QPJJ01000016">
    <property type="protein sequence ID" value="RCW63775.1"/>
    <property type="molecule type" value="Genomic_DNA"/>
</dbReference>
<dbReference type="PANTHER" id="PTHR43493">
    <property type="entry name" value="DNA GYRASE/TOPOISOMERASE SUBUNIT A"/>
    <property type="match status" value="1"/>
</dbReference>
<dbReference type="SUPFAM" id="SSF56719">
    <property type="entry name" value="Type II DNA topoisomerase"/>
    <property type="match status" value="1"/>
</dbReference>
<keyword evidence="2 8" id="KW-1003">Cell membrane</keyword>
<keyword evidence="5 8" id="KW-0472">Membrane</keyword>
<dbReference type="NCBIfam" id="NF004044">
    <property type="entry name" value="PRK05561.1"/>
    <property type="match status" value="1"/>
</dbReference>
<protein>
    <recommendedName>
        <fullName evidence="8">DNA topoisomerase 4 subunit A</fullName>
        <ecNumber evidence="8">5.6.2.2</ecNumber>
    </recommendedName>
    <alternativeName>
        <fullName evidence="8">Topoisomerase IV subunit A</fullName>
    </alternativeName>
</protein>
<dbReference type="InterPro" id="IPR013758">
    <property type="entry name" value="Topo_IIA_A/C_ab"/>
</dbReference>
<dbReference type="NCBIfam" id="TIGR01061">
    <property type="entry name" value="parC_Gpos"/>
    <property type="match status" value="1"/>
</dbReference>
<gene>
    <name evidence="8" type="primary">parC</name>
    <name evidence="12" type="ORF">DFR57_11654</name>
</gene>
<evidence type="ECO:0000256" key="6">
    <source>
        <dbReference type="ARBA" id="ARBA00023235"/>
    </source>
</evidence>
<evidence type="ECO:0000256" key="3">
    <source>
        <dbReference type="ARBA" id="ARBA00023029"/>
    </source>
</evidence>
<keyword evidence="10" id="KW-0175">Coiled coil</keyword>
<evidence type="ECO:0000256" key="10">
    <source>
        <dbReference type="SAM" id="Coils"/>
    </source>
</evidence>
<dbReference type="HAMAP" id="MF_00937">
    <property type="entry name" value="ParC_type2"/>
    <property type="match status" value="1"/>
</dbReference>
<keyword evidence="3 8" id="KW-0799">Topoisomerase</keyword>
<evidence type="ECO:0000256" key="7">
    <source>
        <dbReference type="ARBA" id="ARBA00063644"/>
    </source>
</evidence>
<dbReference type="InterPro" id="IPR035516">
    <property type="entry name" value="Gyrase/topoIV_suA_C"/>
</dbReference>
<dbReference type="GO" id="GO:0007059">
    <property type="term" value="P:chromosome segregation"/>
    <property type="evidence" value="ECO:0007669"/>
    <property type="project" value="UniProtKB-UniRule"/>
</dbReference>
<dbReference type="Proteomes" id="UP000252585">
    <property type="component" value="Unassembled WGS sequence"/>
</dbReference>
<proteinExistence type="inferred from homology"/>
<dbReference type="Pfam" id="PF03989">
    <property type="entry name" value="DNA_gyraseA_C"/>
    <property type="match status" value="5"/>
</dbReference>
<dbReference type="GO" id="GO:0005737">
    <property type="term" value="C:cytoplasm"/>
    <property type="evidence" value="ECO:0007669"/>
    <property type="project" value="TreeGrafter"/>
</dbReference>
<dbReference type="FunFam" id="1.10.268.10:FF:000001">
    <property type="entry name" value="DNA gyrase subunit A"/>
    <property type="match status" value="1"/>
</dbReference>
<dbReference type="InterPro" id="IPR050220">
    <property type="entry name" value="Type_II_DNA_Topoisomerases"/>
</dbReference>
<evidence type="ECO:0000256" key="1">
    <source>
        <dbReference type="ARBA" id="ARBA00000185"/>
    </source>
</evidence>
<keyword evidence="4 8" id="KW-0238">DNA-binding</keyword>
<dbReference type="GO" id="GO:0006265">
    <property type="term" value="P:DNA topological change"/>
    <property type="evidence" value="ECO:0007669"/>
    <property type="project" value="UniProtKB-UniRule"/>
</dbReference>
<dbReference type="OrthoDB" id="9806486at2"/>
<dbReference type="PANTHER" id="PTHR43493:SF9">
    <property type="entry name" value="DNA TOPOISOMERASE 4 SUBUNIT A"/>
    <property type="match status" value="1"/>
</dbReference>
<dbReference type="AlphaFoldDB" id="A0A368X7I1"/>
<dbReference type="GO" id="GO:0009330">
    <property type="term" value="C:DNA topoisomerase type II (double strand cut, ATP-hydrolyzing) complex"/>
    <property type="evidence" value="ECO:0007669"/>
    <property type="project" value="TreeGrafter"/>
</dbReference>
<dbReference type="GO" id="GO:0005524">
    <property type="term" value="F:ATP binding"/>
    <property type="evidence" value="ECO:0007669"/>
    <property type="project" value="InterPro"/>
</dbReference>
<evidence type="ECO:0000256" key="9">
    <source>
        <dbReference type="PROSITE-ProRule" id="PRU01384"/>
    </source>
</evidence>
<evidence type="ECO:0000256" key="5">
    <source>
        <dbReference type="ARBA" id="ARBA00023136"/>
    </source>
</evidence>
<evidence type="ECO:0000256" key="2">
    <source>
        <dbReference type="ARBA" id="ARBA00022475"/>
    </source>
</evidence>
<name>A0A368X7I1_9BACI</name>
<comment type="caution">
    <text evidence="12">The sequence shown here is derived from an EMBL/GenBank/DDBJ whole genome shotgun (WGS) entry which is preliminary data.</text>
</comment>
<feature type="site" description="Interaction with DNA" evidence="8">
    <location>
        <position position="75"/>
    </location>
</feature>
<dbReference type="GO" id="GO:0003677">
    <property type="term" value="F:DNA binding"/>
    <property type="evidence" value="ECO:0007669"/>
    <property type="project" value="UniProtKB-UniRule"/>
</dbReference>
<feature type="domain" description="Topo IIA-type catalytic" evidence="11">
    <location>
        <begin position="31"/>
        <end position="497"/>
    </location>
</feature>
<dbReference type="GO" id="GO:0034335">
    <property type="term" value="F:DNA negative supercoiling activity"/>
    <property type="evidence" value="ECO:0007669"/>
    <property type="project" value="UniProtKB-ARBA"/>
</dbReference>
<dbReference type="InterPro" id="IPR013760">
    <property type="entry name" value="Topo_IIA-like_dom_sf"/>
</dbReference>
<feature type="site" description="Transition state stabilizer" evidence="8">
    <location>
        <position position="118"/>
    </location>
</feature>
<dbReference type="InterPro" id="IPR002205">
    <property type="entry name" value="Topo_IIA_dom_A"/>
</dbReference>
<feature type="coiled-coil region" evidence="10">
    <location>
        <begin position="426"/>
        <end position="460"/>
    </location>
</feature>
<dbReference type="SMART" id="SM00434">
    <property type="entry name" value="TOP4c"/>
    <property type="match status" value="1"/>
</dbReference>
<dbReference type="GO" id="GO:0019897">
    <property type="term" value="C:extrinsic component of plasma membrane"/>
    <property type="evidence" value="ECO:0007669"/>
    <property type="project" value="UniProtKB-UniRule"/>
</dbReference>
<keyword evidence="13" id="KW-1185">Reference proteome</keyword>
<dbReference type="Gene3D" id="1.10.268.10">
    <property type="entry name" value="Topoisomerase, domain 3"/>
    <property type="match status" value="1"/>
</dbReference>
<dbReference type="FunFam" id="3.90.199.10:FF:000001">
    <property type="entry name" value="DNA gyrase subunit A"/>
    <property type="match status" value="1"/>
</dbReference>
<reference evidence="12 13" key="1">
    <citation type="submission" date="2018-07" db="EMBL/GenBank/DDBJ databases">
        <title>Genomic Encyclopedia of Type Strains, Phase IV (KMG-IV): sequencing the most valuable type-strain genomes for metagenomic binning, comparative biology and taxonomic classification.</title>
        <authorList>
            <person name="Goeker M."/>
        </authorList>
    </citation>
    <scope>NUCLEOTIDE SEQUENCE [LARGE SCALE GENOMIC DNA]</scope>
    <source>
        <strain evidence="12 13">DSM 27696</strain>
    </source>
</reference>
<feature type="site" description="Interaction with DNA" evidence="8">
    <location>
        <position position="39"/>
    </location>
</feature>
<feature type="active site" description="O-(5'-phospho-DNA)-tyrosine intermediate" evidence="8 9">
    <location>
        <position position="119"/>
    </location>
</feature>
<dbReference type="InterPro" id="IPR005741">
    <property type="entry name" value="TopoIV_A_Gpos"/>
</dbReference>
<dbReference type="GO" id="GO:0005694">
    <property type="term" value="C:chromosome"/>
    <property type="evidence" value="ECO:0007669"/>
    <property type="project" value="InterPro"/>
</dbReference>
<accession>A0A368X7I1</accession>
<comment type="subcellular location">
    <subcellularLocation>
        <location evidence="8">Cell membrane</location>
        <topology evidence="8">Peripheral membrane protein</topology>
    </subcellularLocation>
</comment>
<sequence length="815" mass="92884">MEEKFLDLPLEEVIGDRFGRYSKYIIQDRALPDARDGLKPVQRRILYAMHMERNTFEKPFRKSAKTVGVVIGNYHPHGDSSVYEAMVRLSMTWKVRNVLVEMHGNNGSVDGDPPAAMRYTEARLSAISSELIRDIEKETVEFIPNFDDSINEPVVLPARFPNLLANGSTGISAGYATEIPPHNLGEVIDAVIKMIDNPAIEIDELIKIIKGPDFPTGGIIQGLEGLKKAYKTGRGKIIVRGKASIEKLKSSREQIVIDEIPYEVNKAVLVKRMDELRLDRKVEGIAEVRDETDRTGMRIVIELKKDADSEGILHYLYKNTDLQIAYHFNMVAIKDKTPTLLNLTDILEAYISHQKEVVTRQTRFDLRKAQERAHIVEGLIKAISVLDELIKTIRASNDKQDAKERIIKKYDFSDRQAEAIVNLQLYRLTNTDITALEGEASELREQITGYEEILANEKKLLSVIKKDLKLMKKKYADKRQTQIEEKIEELKINLEVMVASEDVLVSVTRDGYLKRTSLRSYGASTDADFTIKDQDHLVALLEINTTENILLFTNKGRYVIVPVHQLPDIKWKDLGQHVSNLASLEKNEKIVKVIPVQEFKKDEYLIFFTANGMVKKSSLEVYSSQRFARPLIAINLKGEDELLNVHLSNGNADIFVATNTGYGLWFHESEVAVIGQRASGVKAIQLKKDEKVVNGLIFDDLIKEQQFILVTQRGACKRMDLSRFEKSSRAKRGLIMLRELKRNTHRVVGFDIVNEEEMIEFSTTKDVLKRFSPVELPKSDRYSNGSFMIDTDQHGEVKEVWKTATYRQPFTNENI</sequence>
<dbReference type="FunFam" id="2.120.10.90:FF:000005">
    <property type="entry name" value="DNA topoisomerase 4 subunit A"/>
    <property type="match status" value="1"/>
</dbReference>
<dbReference type="CDD" id="cd00187">
    <property type="entry name" value="TOP4c"/>
    <property type="match status" value="1"/>
</dbReference>
<dbReference type="Gene3D" id="3.90.199.10">
    <property type="entry name" value="Topoisomerase II, domain 5"/>
    <property type="match status" value="1"/>
</dbReference>
<comment type="subunit">
    <text evidence="7 8">Heterotetramer composed of ParC and ParE.</text>
</comment>
<dbReference type="SUPFAM" id="SSF101904">
    <property type="entry name" value="GyrA/ParC C-terminal domain-like"/>
    <property type="match status" value="1"/>
</dbReference>
<evidence type="ECO:0000259" key="11">
    <source>
        <dbReference type="PROSITE" id="PS52040"/>
    </source>
</evidence>
<dbReference type="PROSITE" id="PS52040">
    <property type="entry name" value="TOPO_IIA"/>
    <property type="match status" value="1"/>
</dbReference>
<dbReference type="EC" id="5.6.2.2" evidence="8"/>
<feature type="site" description="Interaction with DNA" evidence="8">
    <location>
        <position position="94"/>
    </location>
</feature>
<dbReference type="InterPro" id="IPR013757">
    <property type="entry name" value="Topo_IIA_A_a_sf"/>
</dbReference>
<dbReference type="Pfam" id="PF00521">
    <property type="entry name" value="DNA_topoisoIV"/>
    <property type="match status" value="1"/>
</dbReference>
<evidence type="ECO:0000256" key="4">
    <source>
        <dbReference type="ARBA" id="ARBA00023125"/>
    </source>
</evidence>
<dbReference type="InterPro" id="IPR006691">
    <property type="entry name" value="GyrA/parC_rep"/>
</dbReference>